<keyword evidence="7" id="KW-0732">Signal</keyword>
<protein>
    <submittedName>
        <fullName evidence="8">YHS domain protein</fullName>
    </submittedName>
</protein>
<proteinExistence type="predicted"/>
<keyword evidence="2" id="KW-0963">Cytoplasm</keyword>
<accession>A0A518FZY6</accession>
<evidence type="ECO:0000256" key="6">
    <source>
        <dbReference type="ARBA" id="ARBA00023273"/>
    </source>
</evidence>
<evidence type="ECO:0000313" key="8">
    <source>
        <dbReference type="EMBL" id="QDV21901.1"/>
    </source>
</evidence>
<evidence type="ECO:0000256" key="3">
    <source>
        <dbReference type="ARBA" id="ARBA00022794"/>
    </source>
</evidence>
<gene>
    <name evidence="8" type="ORF">Q31a_01800</name>
</gene>
<comment type="subcellular location">
    <subcellularLocation>
        <location evidence="1">Cytoplasm</location>
        <location evidence="1">Cytoskeleton</location>
        <location evidence="1">Cilium axoneme</location>
    </subcellularLocation>
</comment>
<keyword evidence="9" id="KW-1185">Reference proteome</keyword>
<sequence length="213" mass="23484" precursor="true">MPRTIRHGLMFLLALSLGLPAFSAALAQSGTKAPPTTAARIQGSGTTQGQSQVALGGYCPVCVIDMKKWVQGDPRFSVSQDGKTYLFPGEEQRRSFLNNPNKYTPALGGDCTVCLVEMGKTMPGSIRFATLHEGRLFLFPSAEQKQMFAKNPAKYADVDLAAEGKCTVCRIDMQQDVRGKPEFTVVHEGLRYWFPAAEQQQKFVNNPDKYEVQ</sequence>
<evidence type="ECO:0000256" key="7">
    <source>
        <dbReference type="SAM" id="SignalP"/>
    </source>
</evidence>
<feature type="signal peptide" evidence="7">
    <location>
        <begin position="1"/>
        <end position="27"/>
    </location>
</feature>
<evidence type="ECO:0000256" key="4">
    <source>
        <dbReference type="ARBA" id="ARBA00023069"/>
    </source>
</evidence>
<keyword evidence="3" id="KW-0970">Cilium biogenesis/degradation</keyword>
<dbReference type="OrthoDB" id="272239at2"/>
<evidence type="ECO:0000256" key="1">
    <source>
        <dbReference type="ARBA" id="ARBA00004430"/>
    </source>
</evidence>
<dbReference type="EMBL" id="CP036298">
    <property type="protein sequence ID" value="QDV21901.1"/>
    <property type="molecule type" value="Genomic_DNA"/>
</dbReference>
<keyword evidence="6" id="KW-0966">Cell projection</keyword>
<feature type="chain" id="PRO_5021773931" evidence="7">
    <location>
        <begin position="28"/>
        <end position="213"/>
    </location>
</feature>
<dbReference type="PANTHER" id="PTHR21442">
    <property type="entry name" value="CILIA- AND FLAGELLA-ASSOCIATED PROTEIN 206"/>
    <property type="match status" value="1"/>
</dbReference>
<dbReference type="Proteomes" id="UP000318017">
    <property type="component" value="Chromosome"/>
</dbReference>
<keyword evidence="5" id="KW-0206">Cytoskeleton</keyword>
<name>A0A518FZY6_9BACT</name>
<dbReference type="GO" id="GO:0030030">
    <property type="term" value="P:cell projection organization"/>
    <property type="evidence" value="ECO:0007669"/>
    <property type="project" value="UniProtKB-KW"/>
</dbReference>
<keyword evidence="4" id="KW-0969">Cilium</keyword>
<reference evidence="8 9" key="1">
    <citation type="submission" date="2019-02" db="EMBL/GenBank/DDBJ databases">
        <title>Deep-cultivation of Planctomycetes and their phenomic and genomic characterization uncovers novel biology.</title>
        <authorList>
            <person name="Wiegand S."/>
            <person name="Jogler M."/>
            <person name="Boedeker C."/>
            <person name="Pinto D."/>
            <person name="Vollmers J."/>
            <person name="Rivas-Marin E."/>
            <person name="Kohn T."/>
            <person name="Peeters S.H."/>
            <person name="Heuer A."/>
            <person name="Rast P."/>
            <person name="Oberbeckmann S."/>
            <person name="Bunk B."/>
            <person name="Jeske O."/>
            <person name="Meyerdierks A."/>
            <person name="Storesund J.E."/>
            <person name="Kallscheuer N."/>
            <person name="Luecker S."/>
            <person name="Lage O.M."/>
            <person name="Pohl T."/>
            <person name="Merkel B.J."/>
            <person name="Hornburger P."/>
            <person name="Mueller R.-W."/>
            <person name="Bruemmer F."/>
            <person name="Labrenz M."/>
            <person name="Spormann A.M."/>
            <person name="Op den Camp H."/>
            <person name="Overmann J."/>
            <person name="Amann R."/>
            <person name="Jetten M.S.M."/>
            <person name="Mascher T."/>
            <person name="Medema M.H."/>
            <person name="Devos D.P."/>
            <person name="Kaster A.-K."/>
            <person name="Ovreas L."/>
            <person name="Rohde M."/>
            <person name="Galperin M.Y."/>
            <person name="Jogler C."/>
        </authorList>
    </citation>
    <scope>NUCLEOTIDE SEQUENCE [LARGE SCALE GENOMIC DNA]</scope>
    <source>
        <strain evidence="8 9">Q31a</strain>
    </source>
</reference>
<evidence type="ECO:0000313" key="9">
    <source>
        <dbReference type="Proteomes" id="UP000318017"/>
    </source>
</evidence>
<dbReference type="RefSeq" id="WP_145072647.1">
    <property type="nucleotide sequence ID" value="NZ_CP036298.1"/>
</dbReference>
<dbReference type="KEGG" id="ahel:Q31a_01800"/>
<evidence type="ECO:0000256" key="2">
    <source>
        <dbReference type="ARBA" id="ARBA00022490"/>
    </source>
</evidence>
<evidence type="ECO:0000256" key="5">
    <source>
        <dbReference type="ARBA" id="ARBA00023212"/>
    </source>
</evidence>
<dbReference type="InterPro" id="IPR021897">
    <property type="entry name" value="FAP206"/>
</dbReference>
<dbReference type="PANTHER" id="PTHR21442:SF0">
    <property type="entry name" value="CILIA- AND FLAGELLA-ASSOCIATED PROTEIN 206"/>
    <property type="match status" value="1"/>
</dbReference>
<organism evidence="8 9">
    <name type="scientific">Aureliella helgolandensis</name>
    <dbReference type="NCBI Taxonomy" id="2527968"/>
    <lineage>
        <taxon>Bacteria</taxon>
        <taxon>Pseudomonadati</taxon>
        <taxon>Planctomycetota</taxon>
        <taxon>Planctomycetia</taxon>
        <taxon>Pirellulales</taxon>
        <taxon>Pirellulaceae</taxon>
        <taxon>Aureliella</taxon>
    </lineage>
</organism>
<dbReference type="AlphaFoldDB" id="A0A518FZY6"/>